<dbReference type="RefSeq" id="WP_142082456.1">
    <property type="nucleotide sequence ID" value="NZ_VFPT01000001.1"/>
</dbReference>
<protein>
    <submittedName>
        <fullName evidence="1">Uncharacterized protein</fullName>
    </submittedName>
</protein>
<comment type="caution">
    <text evidence="1">The sequence shown here is derived from an EMBL/GenBank/DDBJ whole genome shotgun (WGS) entry which is preliminary data.</text>
</comment>
<sequence length="67" mass="7417">MSDYRADAERLVAVGQIVSELRAQFVVHDGYERLRHEFDVLLHRRRADLAAGRAAEARGIVLVGASG</sequence>
<organism evidence="1 2">
    <name type="scientific">Roseinatronobacter monicus</name>
    <dbReference type="NCBI Taxonomy" id="393481"/>
    <lineage>
        <taxon>Bacteria</taxon>
        <taxon>Pseudomonadati</taxon>
        <taxon>Pseudomonadota</taxon>
        <taxon>Alphaproteobacteria</taxon>
        <taxon>Rhodobacterales</taxon>
        <taxon>Paracoccaceae</taxon>
        <taxon>Roseinatronobacter</taxon>
    </lineage>
</organism>
<keyword evidence="2" id="KW-1185">Reference proteome</keyword>
<proteinExistence type="predicted"/>
<dbReference type="Proteomes" id="UP000320582">
    <property type="component" value="Unassembled WGS sequence"/>
</dbReference>
<accession>A0A543KG73</accession>
<evidence type="ECO:0000313" key="1">
    <source>
        <dbReference type="EMBL" id="TQM94062.1"/>
    </source>
</evidence>
<reference evidence="1 2" key="1">
    <citation type="submission" date="2019-06" db="EMBL/GenBank/DDBJ databases">
        <title>Genomic Encyclopedia of Archaeal and Bacterial Type Strains, Phase II (KMG-II): from individual species to whole genera.</title>
        <authorList>
            <person name="Goeker M."/>
        </authorList>
    </citation>
    <scope>NUCLEOTIDE SEQUENCE [LARGE SCALE GENOMIC DNA]</scope>
    <source>
        <strain evidence="1 2">DSM 18423</strain>
    </source>
</reference>
<name>A0A543KG73_9RHOB</name>
<dbReference type="AlphaFoldDB" id="A0A543KG73"/>
<dbReference type="EMBL" id="VFPT01000001">
    <property type="protein sequence ID" value="TQM94062.1"/>
    <property type="molecule type" value="Genomic_DNA"/>
</dbReference>
<evidence type="ECO:0000313" key="2">
    <source>
        <dbReference type="Proteomes" id="UP000320582"/>
    </source>
</evidence>
<gene>
    <name evidence="1" type="ORF">BD293_2718</name>
</gene>